<accession>A0A645HVK6</accession>
<feature type="compositionally biased region" description="Basic and acidic residues" evidence="1">
    <location>
        <begin position="67"/>
        <end position="80"/>
    </location>
</feature>
<gene>
    <name evidence="2" type="ORF">SDC9_190163</name>
</gene>
<feature type="region of interest" description="Disordered" evidence="1">
    <location>
        <begin position="1"/>
        <end position="118"/>
    </location>
</feature>
<feature type="region of interest" description="Disordered" evidence="1">
    <location>
        <begin position="145"/>
        <end position="186"/>
    </location>
</feature>
<name>A0A645HVK6_9ZZZZ</name>
<evidence type="ECO:0000313" key="2">
    <source>
        <dbReference type="EMBL" id="MPN42606.1"/>
    </source>
</evidence>
<reference evidence="2" key="1">
    <citation type="submission" date="2019-08" db="EMBL/GenBank/DDBJ databases">
        <authorList>
            <person name="Kucharzyk K."/>
            <person name="Murdoch R.W."/>
            <person name="Higgins S."/>
            <person name="Loffler F."/>
        </authorList>
    </citation>
    <scope>NUCLEOTIDE SEQUENCE</scope>
</reference>
<feature type="compositionally biased region" description="Basic and acidic residues" evidence="1">
    <location>
        <begin position="28"/>
        <end position="37"/>
    </location>
</feature>
<protein>
    <submittedName>
        <fullName evidence="2">Uncharacterized protein</fullName>
    </submittedName>
</protein>
<proteinExistence type="predicted"/>
<comment type="caution">
    <text evidence="2">The sequence shown here is derived from an EMBL/GenBank/DDBJ whole genome shotgun (WGS) entry which is preliminary data.</text>
</comment>
<sequence>MEHGGGSVYQNGPADRVAQTEHAVAALQKRDKSEGTHDVPGGGRKRAVPQPATEGQLLCPKVQDAASRGEYRAPQPDRKPPRPAPRRRSGKLRPAGSRSGDDLQGGGGPAFLVGVEGGDQRHGVPAVLLLKVPALEVPPVFLPAETLIQDPPPPGPPARDCQSAGPGSRTGSRGRGSPSSFHPGSR</sequence>
<evidence type="ECO:0000256" key="1">
    <source>
        <dbReference type="SAM" id="MobiDB-lite"/>
    </source>
</evidence>
<dbReference type="EMBL" id="VSSQ01100458">
    <property type="protein sequence ID" value="MPN42606.1"/>
    <property type="molecule type" value="Genomic_DNA"/>
</dbReference>
<organism evidence="2">
    <name type="scientific">bioreactor metagenome</name>
    <dbReference type="NCBI Taxonomy" id="1076179"/>
    <lineage>
        <taxon>unclassified sequences</taxon>
        <taxon>metagenomes</taxon>
        <taxon>ecological metagenomes</taxon>
    </lineage>
</organism>
<feature type="compositionally biased region" description="Low complexity" evidence="1">
    <location>
        <begin position="165"/>
        <end position="186"/>
    </location>
</feature>
<dbReference type="AlphaFoldDB" id="A0A645HVK6"/>